<sequence>MSRILAAALGLLLGLNALAMLLASFRWYNAVPGVIATGPYNPHFVRDIGATYLVVAGGLGWFAARPVQGWPALVAGASFLVLHSAIHVFDASCSADPVANLIRDLPGVFAPALIAAAIAVFNRPVRTGAA</sequence>
<feature type="transmembrane region" description="Helical" evidence="1">
    <location>
        <begin position="101"/>
        <end position="121"/>
    </location>
</feature>
<accession>A0A840A2L6</accession>
<dbReference type="Proteomes" id="UP000530564">
    <property type="component" value="Unassembled WGS sequence"/>
</dbReference>
<evidence type="ECO:0000256" key="1">
    <source>
        <dbReference type="SAM" id="Phobius"/>
    </source>
</evidence>
<keyword evidence="3" id="KW-1185">Reference proteome</keyword>
<keyword evidence="1" id="KW-1133">Transmembrane helix</keyword>
<protein>
    <recommendedName>
        <fullName evidence="4">DoxX-like protein</fullName>
    </recommendedName>
</protein>
<evidence type="ECO:0000313" key="2">
    <source>
        <dbReference type="EMBL" id="MBB3892219.1"/>
    </source>
</evidence>
<feature type="transmembrane region" description="Helical" evidence="1">
    <location>
        <begin position="43"/>
        <end position="63"/>
    </location>
</feature>
<dbReference type="AlphaFoldDB" id="A0A840A2L6"/>
<organism evidence="2 3">
    <name type="scientific">Phenylobacterium haematophilum</name>
    <dbReference type="NCBI Taxonomy" id="98513"/>
    <lineage>
        <taxon>Bacteria</taxon>
        <taxon>Pseudomonadati</taxon>
        <taxon>Pseudomonadota</taxon>
        <taxon>Alphaproteobacteria</taxon>
        <taxon>Caulobacterales</taxon>
        <taxon>Caulobacteraceae</taxon>
        <taxon>Phenylobacterium</taxon>
    </lineage>
</organism>
<evidence type="ECO:0000313" key="3">
    <source>
        <dbReference type="Proteomes" id="UP000530564"/>
    </source>
</evidence>
<reference evidence="2 3" key="1">
    <citation type="submission" date="2020-08" db="EMBL/GenBank/DDBJ databases">
        <title>Genomic Encyclopedia of Type Strains, Phase IV (KMG-IV): sequencing the most valuable type-strain genomes for metagenomic binning, comparative biology and taxonomic classification.</title>
        <authorList>
            <person name="Goeker M."/>
        </authorList>
    </citation>
    <scope>NUCLEOTIDE SEQUENCE [LARGE SCALE GENOMIC DNA]</scope>
    <source>
        <strain evidence="2 3">DSM 21793</strain>
    </source>
</reference>
<keyword evidence="1" id="KW-0812">Transmembrane</keyword>
<gene>
    <name evidence="2" type="ORF">GGQ61_002952</name>
</gene>
<dbReference type="RefSeq" id="WP_183774085.1">
    <property type="nucleotide sequence ID" value="NZ_JACIDK010000004.1"/>
</dbReference>
<feature type="transmembrane region" description="Helical" evidence="1">
    <location>
        <begin position="70"/>
        <end position="89"/>
    </location>
</feature>
<dbReference type="EMBL" id="JACIDK010000004">
    <property type="protein sequence ID" value="MBB3892219.1"/>
    <property type="molecule type" value="Genomic_DNA"/>
</dbReference>
<keyword evidence="1" id="KW-0472">Membrane</keyword>
<comment type="caution">
    <text evidence="2">The sequence shown here is derived from an EMBL/GenBank/DDBJ whole genome shotgun (WGS) entry which is preliminary data.</text>
</comment>
<evidence type="ECO:0008006" key="4">
    <source>
        <dbReference type="Google" id="ProtNLM"/>
    </source>
</evidence>
<name>A0A840A2L6_9CAUL</name>
<proteinExistence type="predicted"/>